<dbReference type="Gene3D" id="2.60.120.620">
    <property type="entry name" value="q2cbj1_9rhob like domain"/>
    <property type="match status" value="1"/>
</dbReference>
<name>A0A8T4IIY4_9ACTN</name>
<protein>
    <submittedName>
        <fullName evidence="1">ArpA protein</fullName>
    </submittedName>
</protein>
<proteinExistence type="predicted"/>
<dbReference type="InterPro" id="IPR056470">
    <property type="entry name" value="BesD/HalB-like"/>
</dbReference>
<keyword evidence="2" id="KW-1185">Reference proteome</keyword>
<dbReference type="SUPFAM" id="SSF51197">
    <property type="entry name" value="Clavaminate synthase-like"/>
    <property type="match status" value="1"/>
</dbReference>
<dbReference type="Pfam" id="PF23169">
    <property type="entry name" value="HalD"/>
    <property type="match status" value="1"/>
</dbReference>
<dbReference type="Proteomes" id="UP000675554">
    <property type="component" value="Unassembled WGS sequence"/>
</dbReference>
<dbReference type="AlphaFoldDB" id="A0A8T4IIY4"/>
<reference evidence="1" key="1">
    <citation type="submission" date="2021-04" db="EMBL/GenBank/DDBJ databases">
        <title>Sequencing of actinobacteria type strains.</title>
        <authorList>
            <person name="Nguyen G.-S."/>
            <person name="Wentzel A."/>
        </authorList>
    </citation>
    <scope>NUCLEOTIDE SEQUENCE</scope>
    <source>
        <strain evidence="1">DSM 42095</strain>
    </source>
</reference>
<accession>A0A8T4IIY4</accession>
<gene>
    <name evidence="1" type="ORF">KDA82_02305</name>
</gene>
<organism evidence="1 2">
    <name type="scientific">Streptomyces daliensis</name>
    <dbReference type="NCBI Taxonomy" id="299421"/>
    <lineage>
        <taxon>Bacteria</taxon>
        <taxon>Bacillati</taxon>
        <taxon>Actinomycetota</taxon>
        <taxon>Actinomycetes</taxon>
        <taxon>Kitasatosporales</taxon>
        <taxon>Streptomycetaceae</taxon>
        <taxon>Streptomyces</taxon>
    </lineage>
</organism>
<evidence type="ECO:0000313" key="1">
    <source>
        <dbReference type="EMBL" id="MBR7671889.1"/>
    </source>
</evidence>
<evidence type="ECO:0000313" key="2">
    <source>
        <dbReference type="Proteomes" id="UP000675554"/>
    </source>
</evidence>
<dbReference type="EMBL" id="JAGSMN010000045">
    <property type="protein sequence ID" value="MBR7671889.1"/>
    <property type="molecule type" value="Genomic_DNA"/>
</dbReference>
<comment type="caution">
    <text evidence="1">The sequence shown here is derived from an EMBL/GenBank/DDBJ whole genome shotgun (WGS) entry which is preliminary data.</text>
</comment>
<sequence>MKDACELSATVTPENVDSILDKHIAENFDEERTRKASQQFRREGYVKVRDLVPDAVFEALQEETYRLIDQYEKRIDVTLPETSDSPRYMSTVSASAIAEDGVIIPAVYASESLKAALSRIAAEPVLDCPWDGEKYAILHQHKKGDTHGWHWGDFSYAIVWLIEAPDLKYGGALQCVPHTDWDKSNPRVMDYLLENPIRTYGNITRDLYFFRTDTTLHRTIPLSEDKTRIILNTTFAGERDLNKEVTHETMGAMFD</sequence>